<sequence>LYKIESEKKDNVESIEPPEPIPPEKELQKTKSEENPPSTSLESQLDELDITSERFNPLRCLYATDFRVTEKQPKVIYQNMAAFETALKKVGIWDVGKRPKSHKLQDSGSKEATKTVVEEEKSQRRFQEHQMAIKTKAKIKNKHTRNIITQMLNAVGPLKALNGYIASGERIHVVVRKEKGIKGYVEGVLKLYDRHWNLLLTEVEECYTHRKHKFCEDNIVLPTSEDNREDCSQRLRELGIKLPKQIVKSLNRKTVEIRRFLPQLLLRGEQVVLVHSVKEKS</sequence>
<dbReference type="GO" id="GO:0005683">
    <property type="term" value="C:U7 snRNP"/>
    <property type="evidence" value="ECO:0007669"/>
    <property type="project" value="TreeGrafter"/>
</dbReference>
<dbReference type="KEGG" id="mde:101895474"/>
<feature type="compositionally biased region" description="Basic and acidic residues" evidence="1">
    <location>
        <begin position="22"/>
        <end position="34"/>
    </location>
</feature>
<evidence type="ECO:0000256" key="1">
    <source>
        <dbReference type="SAM" id="MobiDB-lite"/>
    </source>
</evidence>
<dbReference type="Gene3D" id="2.30.30.100">
    <property type="match status" value="1"/>
</dbReference>
<dbReference type="PANTHER" id="PTHR21415">
    <property type="entry name" value="U7 SNRNA-ASSOCIATED SM-LIKE PROTEIN LSM11"/>
    <property type="match status" value="1"/>
</dbReference>
<dbReference type="InterPro" id="IPR039267">
    <property type="entry name" value="Lsm11"/>
</dbReference>
<dbReference type="EnsemblMetazoa" id="MDOA000983-RB">
    <property type="protein sequence ID" value="MDOA000983-PB"/>
    <property type="gene ID" value="MDOA000983"/>
</dbReference>
<dbReference type="STRING" id="7370.A0A1I8M3V1"/>
<organism evidence="3">
    <name type="scientific">Musca domestica</name>
    <name type="common">House fly</name>
    <dbReference type="NCBI Taxonomy" id="7370"/>
    <lineage>
        <taxon>Eukaryota</taxon>
        <taxon>Metazoa</taxon>
        <taxon>Ecdysozoa</taxon>
        <taxon>Arthropoda</taxon>
        <taxon>Hexapoda</taxon>
        <taxon>Insecta</taxon>
        <taxon>Pterygota</taxon>
        <taxon>Neoptera</taxon>
        <taxon>Endopterygota</taxon>
        <taxon>Diptera</taxon>
        <taxon>Brachycera</taxon>
        <taxon>Muscomorpha</taxon>
        <taxon>Muscoidea</taxon>
        <taxon>Muscidae</taxon>
        <taxon>Musca</taxon>
    </lineage>
</organism>
<proteinExistence type="predicted"/>
<name>A0A1I8M3V1_MUSDO</name>
<reference evidence="3" key="1">
    <citation type="submission" date="2020-05" db="UniProtKB">
        <authorList>
            <consortium name="EnsemblMetazoa"/>
        </authorList>
    </citation>
    <scope>IDENTIFICATION</scope>
    <source>
        <strain evidence="3">Aabys</strain>
    </source>
</reference>
<dbReference type="AlphaFoldDB" id="A0A1I8M3V1"/>
<dbReference type="VEuPathDB" id="VectorBase:MDOMA2_000142"/>
<dbReference type="PANTHER" id="PTHR21415:SF1">
    <property type="entry name" value="U7 SNRNA-ASSOCIATED SM-LIKE PROTEIN LSM11"/>
    <property type="match status" value="1"/>
</dbReference>
<dbReference type="GO" id="GO:0006398">
    <property type="term" value="P:mRNA 3'-end processing by stem-loop binding and cleavage"/>
    <property type="evidence" value="ECO:0007669"/>
    <property type="project" value="TreeGrafter"/>
</dbReference>
<dbReference type="SMART" id="SM00651">
    <property type="entry name" value="Sm"/>
    <property type="match status" value="1"/>
</dbReference>
<feature type="region of interest" description="Disordered" evidence="1">
    <location>
        <begin position="1"/>
        <end position="47"/>
    </location>
</feature>
<feature type="compositionally biased region" description="Basic and acidic residues" evidence="1">
    <location>
        <begin position="1"/>
        <end position="12"/>
    </location>
</feature>
<dbReference type="eggNOG" id="ENOG502QS1B">
    <property type="taxonomic scope" value="Eukaryota"/>
</dbReference>
<dbReference type="InterPro" id="IPR001163">
    <property type="entry name" value="Sm_dom_euk/arc"/>
</dbReference>
<feature type="domain" description="Sm" evidence="2">
    <location>
        <begin position="159"/>
        <end position="276"/>
    </location>
</feature>
<dbReference type="RefSeq" id="XP_011291821.2">
    <property type="nucleotide sequence ID" value="XM_011293519.3"/>
</dbReference>
<evidence type="ECO:0000313" key="3">
    <source>
        <dbReference type="EnsemblMetazoa" id="MDOA000983-PB"/>
    </source>
</evidence>
<evidence type="ECO:0000259" key="2">
    <source>
        <dbReference type="SMART" id="SM00651"/>
    </source>
</evidence>
<dbReference type="VEuPathDB" id="VectorBase:MDOA000983"/>
<protein>
    <recommendedName>
        <fullName evidence="2">Sm domain-containing protein</fullName>
    </recommendedName>
</protein>
<gene>
    <name evidence="3" type="primary">101895474</name>
</gene>
<dbReference type="InterPro" id="IPR010920">
    <property type="entry name" value="LSM_dom_sf"/>
</dbReference>
<accession>A0A1I8M3V1</accession>
<dbReference type="SUPFAM" id="SSF50182">
    <property type="entry name" value="Sm-like ribonucleoproteins"/>
    <property type="match status" value="1"/>
</dbReference>
<dbReference type="OrthoDB" id="10002367at2759"/>
<dbReference type="GO" id="GO:0071209">
    <property type="term" value="F:U7 snRNA binding"/>
    <property type="evidence" value="ECO:0007669"/>
    <property type="project" value="InterPro"/>
</dbReference>